<gene>
    <name evidence="2" type="ORF">EV385_2083</name>
</gene>
<evidence type="ECO:0008006" key="4">
    <source>
        <dbReference type="Google" id="ProtNLM"/>
    </source>
</evidence>
<protein>
    <recommendedName>
        <fullName evidence="4">DUF4185 domain-containing protein</fullName>
    </recommendedName>
</protein>
<sequence>MYGLAVLAAAVVLGAPAAAVPASPNGDVTYTRTLLGKAQPDECFAGIGQPYPPGPPCAQGQPKVNQAYVWSLVRTGRRVWFGTGANTHCLTSGANLGSTQPVRNDDYVCEFGESQVARTNLTIPDALGDVRPPQVWLHDTGTGALVNKSAEISTASAADARRLGSTLGMRAAGTLDGVVLLGGPSLHSGLNLFAFDAATGRFLGSRTLLAYGNARTFLAAEGALYLGVGIGPGGGRGGAVLRWAGNRLAPFTFVKVGALPAQAVDLAYHEGRLVATTWSTNDPATPQQLAGVWTSPPLPLTRSDAGGWTQAWNVAGYEPDPLIERTYGLGGVASYGGWVYWGTMHVPLQATLLHQATYPQDTDEAKRAQIRFTQRATSLWRGRDLGRPTQQIELLYGEPALPAYTPGAGWSPVSTGATPRYGRSGFGNAYNNYTWRMAVAGGRLYVATMDWSYLVHDLSAEAPPTDPALWGADLWAFPSADEPARPVDTTGLGNYLNYGIRNLVPDGETLYLGTANPMNLRTAPGDDVPEGGWELIKLTPTSS</sequence>
<dbReference type="Proteomes" id="UP000292564">
    <property type="component" value="Unassembled WGS sequence"/>
</dbReference>
<feature type="signal peptide" evidence="1">
    <location>
        <begin position="1"/>
        <end position="19"/>
    </location>
</feature>
<comment type="caution">
    <text evidence="2">The sequence shown here is derived from an EMBL/GenBank/DDBJ whole genome shotgun (WGS) entry which is preliminary data.</text>
</comment>
<evidence type="ECO:0000313" key="3">
    <source>
        <dbReference type="Proteomes" id="UP000292564"/>
    </source>
</evidence>
<dbReference type="AlphaFoldDB" id="A0A4Q7ZJ92"/>
<dbReference type="EMBL" id="SHKY01000001">
    <property type="protein sequence ID" value="RZU50315.1"/>
    <property type="molecule type" value="Genomic_DNA"/>
</dbReference>
<accession>A0A4Q7ZJ92</accession>
<dbReference type="OrthoDB" id="3334451at2"/>
<keyword evidence="3" id="KW-1185">Reference proteome</keyword>
<proteinExistence type="predicted"/>
<name>A0A4Q7ZJ92_9ACTN</name>
<feature type="chain" id="PRO_5039479565" description="DUF4185 domain-containing protein" evidence="1">
    <location>
        <begin position="20"/>
        <end position="543"/>
    </location>
</feature>
<dbReference type="RefSeq" id="WP_130509267.1">
    <property type="nucleotide sequence ID" value="NZ_SHKY01000001.1"/>
</dbReference>
<organism evidence="2 3">
    <name type="scientific">Krasilnikovia cinnamomea</name>
    <dbReference type="NCBI Taxonomy" id="349313"/>
    <lineage>
        <taxon>Bacteria</taxon>
        <taxon>Bacillati</taxon>
        <taxon>Actinomycetota</taxon>
        <taxon>Actinomycetes</taxon>
        <taxon>Micromonosporales</taxon>
        <taxon>Micromonosporaceae</taxon>
        <taxon>Krasilnikovia</taxon>
    </lineage>
</organism>
<reference evidence="2 3" key="1">
    <citation type="submission" date="2019-02" db="EMBL/GenBank/DDBJ databases">
        <title>Sequencing the genomes of 1000 actinobacteria strains.</title>
        <authorList>
            <person name="Klenk H.-P."/>
        </authorList>
    </citation>
    <scope>NUCLEOTIDE SEQUENCE [LARGE SCALE GENOMIC DNA]</scope>
    <source>
        <strain evidence="2 3">DSM 45162</strain>
    </source>
</reference>
<evidence type="ECO:0000313" key="2">
    <source>
        <dbReference type="EMBL" id="RZU50315.1"/>
    </source>
</evidence>
<evidence type="ECO:0000256" key="1">
    <source>
        <dbReference type="SAM" id="SignalP"/>
    </source>
</evidence>
<keyword evidence="1" id="KW-0732">Signal</keyword>